<dbReference type="InterPro" id="IPR042184">
    <property type="entry name" value="YqeY/Aim41_N"/>
</dbReference>
<dbReference type="SUPFAM" id="SSF89095">
    <property type="entry name" value="GatB/YqeY motif"/>
    <property type="match status" value="1"/>
</dbReference>
<evidence type="ECO:0000313" key="3">
    <source>
        <dbReference type="Proteomes" id="UP000326354"/>
    </source>
</evidence>
<name>A0A5S9IK83_UABAM</name>
<keyword evidence="2" id="KW-0808">Transferase</keyword>
<dbReference type="AlphaFoldDB" id="A0A5S9IK83"/>
<dbReference type="PANTHER" id="PTHR28055:SF1">
    <property type="entry name" value="ALTERED INHERITANCE OF MITOCHONDRIA PROTEIN 41, MITOCHONDRIAL"/>
    <property type="match status" value="1"/>
</dbReference>
<dbReference type="Proteomes" id="UP000326354">
    <property type="component" value="Chromosome"/>
</dbReference>
<accession>A0A5S9IK83</accession>
<organism evidence="2 3">
    <name type="scientific">Uabimicrobium amorphum</name>
    <dbReference type="NCBI Taxonomy" id="2596890"/>
    <lineage>
        <taxon>Bacteria</taxon>
        <taxon>Pseudomonadati</taxon>
        <taxon>Planctomycetota</taxon>
        <taxon>Candidatus Uabimicrobiia</taxon>
        <taxon>Candidatus Uabimicrobiales</taxon>
        <taxon>Candidatus Uabimicrobiaceae</taxon>
        <taxon>Candidatus Uabimicrobium</taxon>
    </lineage>
</organism>
<dbReference type="GO" id="GO:0016740">
    <property type="term" value="F:transferase activity"/>
    <property type="evidence" value="ECO:0007669"/>
    <property type="project" value="UniProtKB-KW"/>
</dbReference>
<evidence type="ECO:0000313" key="2">
    <source>
        <dbReference type="EMBL" id="BBM82901.1"/>
    </source>
</evidence>
<protein>
    <submittedName>
        <fullName evidence="2">Aspartyl-tRNA amidotransferase subunit B</fullName>
    </submittedName>
</protein>
<reference evidence="2 3" key="1">
    <citation type="submission" date="2019-08" db="EMBL/GenBank/DDBJ databases">
        <title>Complete genome sequence of Candidatus Uab amorphum.</title>
        <authorList>
            <person name="Shiratori T."/>
            <person name="Suzuki S."/>
            <person name="Kakizawa Y."/>
            <person name="Ishida K."/>
        </authorList>
    </citation>
    <scope>NUCLEOTIDE SEQUENCE [LARGE SCALE GENOMIC DNA]</scope>
    <source>
        <strain evidence="2 3">SRT547</strain>
    </source>
</reference>
<keyword evidence="3" id="KW-1185">Reference proteome</keyword>
<dbReference type="EMBL" id="AP019860">
    <property type="protein sequence ID" value="BBM82901.1"/>
    <property type="molecule type" value="Genomic_DNA"/>
</dbReference>
<keyword evidence="1" id="KW-0175">Coiled coil</keyword>
<feature type="coiled-coil region" evidence="1">
    <location>
        <begin position="55"/>
        <end position="83"/>
    </location>
</feature>
<dbReference type="OrthoDB" id="276036at2"/>
<dbReference type="PANTHER" id="PTHR28055">
    <property type="entry name" value="ALTERED INHERITANCE OF MITOCHONDRIA PROTEIN 41, MITOCHONDRIAL"/>
    <property type="match status" value="1"/>
</dbReference>
<gene>
    <name evidence="2" type="ORF">UABAM_01244</name>
</gene>
<dbReference type="InterPro" id="IPR003789">
    <property type="entry name" value="Asn/Gln_tRNA_amidoTrase-B-like"/>
</dbReference>
<evidence type="ECO:0000256" key="1">
    <source>
        <dbReference type="SAM" id="Coils"/>
    </source>
</evidence>
<dbReference type="Gene3D" id="1.10.10.410">
    <property type="match status" value="1"/>
</dbReference>
<proteinExistence type="predicted"/>
<dbReference type="RefSeq" id="WP_151967127.1">
    <property type="nucleotide sequence ID" value="NZ_AP019860.1"/>
</dbReference>
<sequence>MSDVRSKISEDLKQAMREKNQDKVATLRMLKTEIVKQETSDKAKELDEKGLLKLLNTMKKQRLEAIEQYEKAERQELADQEKRELVIIEEYLPKQLSAEEITAIVKEAISEVGASDMKQMGQVMKSAVAKAAGRADGKAISAEVRKQLG</sequence>
<dbReference type="InterPro" id="IPR023168">
    <property type="entry name" value="GatB_Yqey_C_2"/>
</dbReference>
<dbReference type="Gene3D" id="1.10.1510.10">
    <property type="entry name" value="Uncharacterised protein YqeY/AIM41 PF09424, N-terminal domain"/>
    <property type="match status" value="1"/>
</dbReference>
<dbReference type="Pfam" id="PF09424">
    <property type="entry name" value="YqeY"/>
    <property type="match status" value="1"/>
</dbReference>
<dbReference type="GO" id="GO:0016884">
    <property type="term" value="F:carbon-nitrogen ligase activity, with glutamine as amido-N-donor"/>
    <property type="evidence" value="ECO:0007669"/>
    <property type="project" value="InterPro"/>
</dbReference>
<dbReference type="InterPro" id="IPR019004">
    <property type="entry name" value="YqeY/Aim41"/>
</dbReference>
<dbReference type="KEGG" id="uam:UABAM_01244"/>